<sequence length="121" mass="13220">MYCKACQIDSCRRKEGLAGDRPALWAALSRRELNSQARRGLCGSGRAREKFNAVVGTGCAGVRGGSTPRHARSHRGPAQSSSYMQFHEGGPVRSTVASCRSRLDRPRCANTFNMLQACPHR</sequence>
<evidence type="ECO:0000256" key="1">
    <source>
        <dbReference type="SAM" id="MobiDB-lite"/>
    </source>
</evidence>
<accession>A0ABX4TXW9</accession>
<feature type="region of interest" description="Disordered" evidence="1">
    <location>
        <begin position="62"/>
        <end position="90"/>
    </location>
</feature>
<name>A0ABX4TXW9_PSEDL</name>
<comment type="caution">
    <text evidence="2">The sequence shown here is derived from an EMBL/GenBank/DDBJ whole genome shotgun (WGS) entry which is preliminary data.</text>
</comment>
<dbReference type="Proteomes" id="UP000234744">
    <property type="component" value="Unassembled WGS sequence"/>
</dbReference>
<dbReference type="EMBL" id="PJCJ01000012">
    <property type="protein sequence ID" value="PLV12802.1"/>
    <property type="molecule type" value="Genomic_DNA"/>
</dbReference>
<proteinExistence type="predicted"/>
<reference evidence="2 3" key="1">
    <citation type="submission" date="2017-12" db="EMBL/GenBank/DDBJ databases">
        <title>Detection of the carbapenemase gene blaVIM-5 in members of the Pseudomonas putida group isolated from polluted Nigerian wetlands.</title>
        <authorList>
            <person name="Adelowo O."/>
            <person name="Vollmers J."/>
            <person name="Maeusezahl I."/>
            <person name="Kaster A.-K."/>
            <person name="Mueller J.A."/>
        </authorList>
    </citation>
    <scope>NUCLEOTIDE SEQUENCE [LARGE SCALE GENOMIC DNA]</scope>
    <source>
        <strain evidence="2 3">MR69</strain>
    </source>
</reference>
<protein>
    <submittedName>
        <fullName evidence="2">Uncharacterized protein</fullName>
    </submittedName>
</protein>
<gene>
    <name evidence="2" type="ORF">CXG47_18765</name>
</gene>
<evidence type="ECO:0000313" key="2">
    <source>
        <dbReference type="EMBL" id="PLV12802.1"/>
    </source>
</evidence>
<evidence type="ECO:0000313" key="3">
    <source>
        <dbReference type="Proteomes" id="UP000234744"/>
    </source>
</evidence>
<organism evidence="2 3">
    <name type="scientific">Pseudomonas plecoglossicida</name>
    <dbReference type="NCBI Taxonomy" id="70775"/>
    <lineage>
        <taxon>Bacteria</taxon>
        <taxon>Pseudomonadati</taxon>
        <taxon>Pseudomonadota</taxon>
        <taxon>Gammaproteobacteria</taxon>
        <taxon>Pseudomonadales</taxon>
        <taxon>Pseudomonadaceae</taxon>
        <taxon>Pseudomonas</taxon>
    </lineage>
</organism>
<keyword evidence="3" id="KW-1185">Reference proteome</keyword>